<protein>
    <submittedName>
        <fullName evidence="1">Uncharacterized protein</fullName>
    </submittedName>
</protein>
<sequence>MQETTMVLPRFSRAISSRMTENLKAGSPLAASPTTASPLTSSLRLLGSNQPYQLTWTQCITYQILPPVFALPLLEPAFFFF</sequence>
<dbReference type="EMBL" id="GGEC01078375">
    <property type="protein sequence ID" value="MBX58859.1"/>
    <property type="molecule type" value="Transcribed_RNA"/>
</dbReference>
<accession>A0A2P2PW34</accession>
<evidence type="ECO:0000313" key="1">
    <source>
        <dbReference type="EMBL" id="MBX58859.1"/>
    </source>
</evidence>
<name>A0A2P2PW34_RHIMU</name>
<proteinExistence type="predicted"/>
<organism evidence="1">
    <name type="scientific">Rhizophora mucronata</name>
    <name type="common">Asiatic mangrove</name>
    <dbReference type="NCBI Taxonomy" id="61149"/>
    <lineage>
        <taxon>Eukaryota</taxon>
        <taxon>Viridiplantae</taxon>
        <taxon>Streptophyta</taxon>
        <taxon>Embryophyta</taxon>
        <taxon>Tracheophyta</taxon>
        <taxon>Spermatophyta</taxon>
        <taxon>Magnoliopsida</taxon>
        <taxon>eudicotyledons</taxon>
        <taxon>Gunneridae</taxon>
        <taxon>Pentapetalae</taxon>
        <taxon>rosids</taxon>
        <taxon>fabids</taxon>
        <taxon>Malpighiales</taxon>
        <taxon>Rhizophoraceae</taxon>
        <taxon>Rhizophora</taxon>
    </lineage>
</organism>
<dbReference type="AlphaFoldDB" id="A0A2P2PW34"/>
<reference evidence="1" key="1">
    <citation type="submission" date="2018-02" db="EMBL/GenBank/DDBJ databases">
        <title>Rhizophora mucronata_Transcriptome.</title>
        <authorList>
            <person name="Meera S.P."/>
            <person name="Sreeshan A."/>
            <person name="Augustine A."/>
        </authorList>
    </citation>
    <scope>NUCLEOTIDE SEQUENCE</scope>
    <source>
        <tissue evidence="1">Leaf</tissue>
    </source>
</reference>